<sequence length="319" mass="37219">MKNPMYIDLTTDYAFKRIFASGVNKDLLINFINEVFRGRKKIIDLFYNRNEYVGDNEELGSVILDLSCTAEDGSKIILEVQTSPQLNFKRRMLYYGGKLIADQAPKGNRRGWNYGIAAVYVIVLMEGFVFSEQVEGNSVFQDICLCNSDTGAIFYEDLHFMYIQLLNFTKASEQLESDLDRWLYILKKMPLMDNQPAYLQQPLFEKLFEVARYSKLNMEERAMYDISLKRKWDQEAVRQYQEQQLEETIQKGLQQGIEQDIKRGIEKGLERGVEQGSDAKSYAIIKRMIDRNGWSDEVIADLVEVTVDYVKEVRRQETK</sequence>
<reference evidence="1 2" key="1">
    <citation type="submission" date="2019-03" db="EMBL/GenBank/DDBJ databases">
        <title>Genomic Encyclopedia of Type Strains, Phase III (KMG-III): the genomes of soil and plant-associated and newly described type strains.</title>
        <authorList>
            <person name="Whitman W."/>
        </authorList>
    </citation>
    <scope>NUCLEOTIDE SEQUENCE [LARGE SCALE GENOMIC DNA]</scope>
    <source>
        <strain evidence="1 2">CGMCC 1.12801</strain>
    </source>
</reference>
<accession>A0A4R7D0K5</accession>
<evidence type="ECO:0000313" key="1">
    <source>
        <dbReference type="EMBL" id="TDS13752.1"/>
    </source>
</evidence>
<keyword evidence="2" id="KW-1185">Reference proteome</keyword>
<dbReference type="InterPro" id="IPR010106">
    <property type="entry name" value="RpnA"/>
</dbReference>
<dbReference type="Proteomes" id="UP000294752">
    <property type="component" value="Unassembled WGS sequence"/>
</dbReference>
<comment type="caution">
    <text evidence="1">The sequence shown here is derived from an EMBL/GenBank/DDBJ whole genome shotgun (WGS) entry which is preliminary data.</text>
</comment>
<dbReference type="OrthoDB" id="9803508at2"/>
<dbReference type="AlphaFoldDB" id="A0A4R7D0K5"/>
<protein>
    <submittedName>
        <fullName evidence="1">Putative transposase/invertase (TIGR01784 family)</fullName>
    </submittedName>
</protein>
<gene>
    <name evidence="1" type="ORF">B0I21_10478</name>
</gene>
<dbReference type="NCBIfam" id="TIGR01784">
    <property type="entry name" value="T_den_put_tspse"/>
    <property type="match status" value="1"/>
</dbReference>
<organism evidence="1 2">
    <name type="scientific">Sphingobacterium paludis</name>
    <dbReference type="NCBI Taxonomy" id="1476465"/>
    <lineage>
        <taxon>Bacteria</taxon>
        <taxon>Pseudomonadati</taxon>
        <taxon>Bacteroidota</taxon>
        <taxon>Sphingobacteriia</taxon>
        <taxon>Sphingobacteriales</taxon>
        <taxon>Sphingobacteriaceae</taxon>
        <taxon>Sphingobacterium</taxon>
    </lineage>
</organism>
<name>A0A4R7D0K5_9SPHI</name>
<dbReference type="Pfam" id="PF12784">
    <property type="entry name" value="PDDEXK_2"/>
    <property type="match status" value="1"/>
</dbReference>
<dbReference type="RefSeq" id="WP_133640080.1">
    <property type="nucleotide sequence ID" value="NZ_SNZV01000004.1"/>
</dbReference>
<dbReference type="EMBL" id="SNZV01000004">
    <property type="protein sequence ID" value="TDS13752.1"/>
    <property type="molecule type" value="Genomic_DNA"/>
</dbReference>
<proteinExistence type="predicted"/>
<dbReference type="PANTHER" id="PTHR41317:SF1">
    <property type="entry name" value="PD-(D_E)XK NUCLEASE FAMILY TRANSPOSASE"/>
    <property type="match status" value="1"/>
</dbReference>
<dbReference type="PANTHER" id="PTHR41317">
    <property type="entry name" value="PD-(D_E)XK NUCLEASE FAMILY TRANSPOSASE"/>
    <property type="match status" value="1"/>
</dbReference>
<evidence type="ECO:0000313" key="2">
    <source>
        <dbReference type="Proteomes" id="UP000294752"/>
    </source>
</evidence>